<comment type="function">
    <text evidence="9">This protein specifically catalyzes the removal of signal peptides from prolipoproteins.</text>
</comment>
<evidence type="ECO:0000256" key="2">
    <source>
        <dbReference type="ARBA" id="ARBA00022475"/>
    </source>
</evidence>
<keyword evidence="4 9" id="KW-0812">Transmembrane</keyword>
<dbReference type="PANTHER" id="PTHR33695:SF1">
    <property type="entry name" value="LIPOPROTEIN SIGNAL PEPTIDASE"/>
    <property type="match status" value="1"/>
</dbReference>
<dbReference type="RefSeq" id="WP_245840563.1">
    <property type="nucleotide sequence ID" value="NZ_FUZU01000002.1"/>
</dbReference>
<keyword evidence="7 9" id="KW-1133">Transmembrane helix</keyword>
<evidence type="ECO:0000256" key="8">
    <source>
        <dbReference type="ARBA" id="ARBA00023136"/>
    </source>
</evidence>
<dbReference type="GO" id="GO:0005886">
    <property type="term" value="C:plasma membrane"/>
    <property type="evidence" value="ECO:0007669"/>
    <property type="project" value="UniProtKB-SubCell"/>
</dbReference>
<dbReference type="EMBL" id="FUZU01000002">
    <property type="protein sequence ID" value="SKC74009.1"/>
    <property type="molecule type" value="Genomic_DNA"/>
</dbReference>
<dbReference type="AlphaFoldDB" id="A0A1T5LEE2"/>
<feature type="compositionally biased region" description="Polar residues" evidence="11">
    <location>
        <begin position="223"/>
        <end position="239"/>
    </location>
</feature>
<feature type="active site" evidence="9">
    <location>
        <position position="182"/>
    </location>
</feature>
<keyword evidence="2 9" id="KW-1003">Cell membrane</keyword>
<keyword evidence="8 9" id="KW-0472">Membrane</keyword>
<comment type="subcellular location">
    <subcellularLocation>
        <location evidence="9">Cell membrane</location>
        <topology evidence="9">Multi-pass membrane protein</topology>
    </subcellularLocation>
</comment>
<evidence type="ECO:0000256" key="6">
    <source>
        <dbReference type="ARBA" id="ARBA00022801"/>
    </source>
</evidence>
<dbReference type="HAMAP" id="MF_00161">
    <property type="entry name" value="LspA"/>
    <property type="match status" value="1"/>
</dbReference>
<dbReference type="GO" id="GO:0006508">
    <property type="term" value="P:proteolysis"/>
    <property type="evidence" value="ECO:0007669"/>
    <property type="project" value="UniProtKB-KW"/>
</dbReference>
<dbReference type="PANTHER" id="PTHR33695">
    <property type="entry name" value="LIPOPROTEIN SIGNAL PEPTIDASE"/>
    <property type="match status" value="1"/>
</dbReference>
<dbReference type="InterPro" id="IPR001872">
    <property type="entry name" value="Peptidase_A8"/>
</dbReference>
<evidence type="ECO:0000256" key="1">
    <source>
        <dbReference type="ARBA" id="ARBA00006139"/>
    </source>
</evidence>
<dbReference type="STRING" id="688867.SAMN05660236_3014"/>
<evidence type="ECO:0000256" key="9">
    <source>
        <dbReference type="HAMAP-Rule" id="MF_00161"/>
    </source>
</evidence>
<evidence type="ECO:0000256" key="4">
    <source>
        <dbReference type="ARBA" id="ARBA00022692"/>
    </source>
</evidence>
<name>A0A1T5LEE2_9BACT</name>
<dbReference type="PRINTS" id="PR00781">
    <property type="entry name" value="LIPOSIGPTASE"/>
</dbReference>
<dbReference type="Pfam" id="PF01252">
    <property type="entry name" value="Peptidase_A8"/>
    <property type="match status" value="1"/>
</dbReference>
<evidence type="ECO:0000256" key="10">
    <source>
        <dbReference type="RuleBase" id="RU004181"/>
    </source>
</evidence>
<dbReference type="UniPathway" id="UPA00665"/>
<comment type="pathway">
    <text evidence="9">Protein modification; lipoprotein biosynthesis (signal peptide cleavage).</text>
</comment>
<reference evidence="12 13" key="1">
    <citation type="submission" date="2017-02" db="EMBL/GenBank/DDBJ databases">
        <authorList>
            <person name="Peterson S.W."/>
        </authorList>
    </citation>
    <scope>NUCLEOTIDE SEQUENCE [LARGE SCALE GENOMIC DNA]</scope>
    <source>
        <strain evidence="12 13">DSM 25262</strain>
    </source>
</reference>
<evidence type="ECO:0000313" key="12">
    <source>
        <dbReference type="EMBL" id="SKC74009.1"/>
    </source>
</evidence>
<dbReference type="Proteomes" id="UP000190961">
    <property type="component" value="Unassembled WGS sequence"/>
</dbReference>
<dbReference type="NCBIfam" id="NF011369">
    <property type="entry name" value="PRK14788.1"/>
    <property type="match status" value="1"/>
</dbReference>
<dbReference type="GO" id="GO:0004190">
    <property type="term" value="F:aspartic-type endopeptidase activity"/>
    <property type="evidence" value="ECO:0007669"/>
    <property type="project" value="UniProtKB-UniRule"/>
</dbReference>
<comment type="similarity">
    <text evidence="1 9 10">Belongs to the peptidase A8 family.</text>
</comment>
<keyword evidence="13" id="KW-1185">Reference proteome</keyword>
<feature type="transmembrane region" description="Helical" evidence="9">
    <location>
        <begin position="170"/>
        <end position="195"/>
    </location>
</feature>
<gene>
    <name evidence="9" type="primary">lspA</name>
    <name evidence="12" type="ORF">SAMN05660236_3014</name>
</gene>
<evidence type="ECO:0000256" key="7">
    <source>
        <dbReference type="ARBA" id="ARBA00022989"/>
    </source>
</evidence>
<sequence>MQTSPPENSMKIYKYFLLALLIIIIDQVSKLLVHHYMYLHQEITVVGNEQFGFKLHYLLNPGMAFGIRWNNEFGKLTLTVFRIAAMVGIGYYLVKMAKKKAHVGFLWCMALILGGAVGNVIDSTFYGVLLHNQPANSPTPWFHGQVIDMLFFPLFDFTWPTWMPYVGGEYFLFFSPVFNIADSSIFVGVVIILLFQRTFFGEHINDSVPVPPAEESPTDETDQNIITKNQTDSSSLSQS</sequence>
<feature type="transmembrane region" description="Helical" evidence="9">
    <location>
        <begin position="73"/>
        <end position="94"/>
    </location>
</feature>
<evidence type="ECO:0000313" key="13">
    <source>
        <dbReference type="Proteomes" id="UP000190961"/>
    </source>
</evidence>
<comment type="catalytic activity">
    <reaction evidence="9">
        <text>Release of signal peptides from bacterial membrane prolipoproteins. Hydrolyzes -Xaa-Yaa-Zaa-|-(S,diacylglyceryl)Cys-, in which Xaa is hydrophobic (preferably Leu), and Yaa (Ala or Ser) and Zaa (Gly or Ala) have small, neutral side chains.</text>
        <dbReference type="EC" id="3.4.23.36"/>
    </reaction>
</comment>
<evidence type="ECO:0000256" key="11">
    <source>
        <dbReference type="SAM" id="MobiDB-lite"/>
    </source>
</evidence>
<feature type="region of interest" description="Disordered" evidence="11">
    <location>
        <begin position="208"/>
        <end position="239"/>
    </location>
</feature>
<feature type="transmembrane region" description="Helical" evidence="9">
    <location>
        <begin position="101"/>
        <end position="121"/>
    </location>
</feature>
<evidence type="ECO:0000256" key="3">
    <source>
        <dbReference type="ARBA" id="ARBA00022670"/>
    </source>
</evidence>
<accession>A0A1T5LEE2</accession>
<keyword evidence="3 9" id="KW-0645">Protease</keyword>
<evidence type="ECO:0000256" key="5">
    <source>
        <dbReference type="ARBA" id="ARBA00022750"/>
    </source>
</evidence>
<dbReference type="EC" id="3.4.23.36" evidence="9"/>
<feature type="transmembrane region" description="Helical" evidence="9">
    <location>
        <begin position="12"/>
        <end position="29"/>
    </location>
</feature>
<protein>
    <recommendedName>
        <fullName evidence="9">Lipoprotein signal peptidase</fullName>
        <ecNumber evidence="9">3.4.23.36</ecNumber>
    </recommendedName>
    <alternativeName>
        <fullName evidence="9">Prolipoprotein signal peptidase</fullName>
    </alternativeName>
    <alternativeName>
        <fullName evidence="9">Signal peptidase II</fullName>
        <shortName evidence="9">SPase II</shortName>
    </alternativeName>
</protein>
<proteinExistence type="inferred from homology"/>
<keyword evidence="5 9" id="KW-0064">Aspartyl protease</keyword>
<feature type="active site" evidence="9">
    <location>
        <position position="148"/>
    </location>
</feature>
<organism evidence="12 13">
    <name type="scientific">Ohtaekwangia koreensis</name>
    <dbReference type="NCBI Taxonomy" id="688867"/>
    <lineage>
        <taxon>Bacteria</taxon>
        <taxon>Pseudomonadati</taxon>
        <taxon>Bacteroidota</taxon>
        <taxon>Cytophagia</taxon>
        <taxon>Cytophagales</taxon>
        <taxon>Fulvivirgaceae</taxon>
        <taxon>Ohtaekwangia</taxon>
    </lineage>
</organism>
<keyword evidence="6 9" id="KW-0378">Hydrolase</keyword>